<evidence type="ECO:0000256" key="5">
    <source>
        <dbReference type="SAM" id="SignalP"/>
    </source>
</evidence>
<evidence type="ECO:0000256" key="3">
    <source>
        <dbReference type="ARBA" id="ARBA00022821"/>
    </source>
</evidence>
<dbReference type="GO" id="GO:0005576">
    <property type="term" value="C:extracellular region"/>
    <property type="evidence" value="ECO:0007669"/>
    <property type="project" value="InterPro"/>
</dbReference>
<name>W9QGV7_9ROSA</name>
<dbReference type="PANTHER" id="PTHR10334">
    <property type="entry name" value="CYSTEINE-RICH SECRETORY PROTEIN-RELATED"/>
    <property type="match status" value="1"/>
</dbReference>
<keyword evidence="3" id="KW-0611">Plant defense</keyword>
<evidence type="ECO:0000256" key="4">
    <source>
        <dbReference type="ARBA" id="ARBA00023157"/>
    </source>
</evidence>
<dbReference type="AlphaFoldDB" id="W9QGV7"/>
<dbReference type="STRING" id="981085.W9QGV7"/>
<keyword evidence="4" id="KW-1015">Disulfide bond</keyword>
<feature type="domain" description="SCP" evidence="6">
    <location>
        <begin position="27"/>
        <end position="160"/>
    </location>
</feature>
<dbReference type="CDD" id="cd05381">
    <property type="entry name" value="CAP_PR-1"/>
    <property type="match status" value="1"/>
</dbReference>
<evidence type="ECO:0000259" key="6">
    <source>
        <dbReference type="SMART" id="SM00198"/>
    </source>
</evidence>
<dbReference type="InterPro" id="IPR018244">
    <property type="entry name" value="Allrgn_V5/Tpx1_CS"/>
</dbReference>
<dbReference type="SUPFAM" id="SSF55797">
    <property type="entry name" value="PR-1-like"/>
    <property type="match status" value="1"/>
</dbReference>
<dbReference type="InterPro" id="IPR014044">
    <property type="entry name" value="CAP_dom"/>
</dbReference>
<dbReference type="InterPro" id="IPR035940">
    <property type="entry name" value="CAP_sf"/>
</dbReference>
<dbReference type="OrthoDB" id="337038at2759"/>
<evidence type="ECO:0000313" key="7">
    <source>
        <dbReference type="EMBL" id="EXB37195.1"/>
    </source>
</evidence>
<sequence>MALSRISLALIMCILGLGVTESCCAQNTPQDFLTPHNRARAEVGVGPMTWDDSVAAYAQRYANQRRGDCKLIHSSGPYGENLAWSSGDLSAAGAVKMWVAEKSLYDHNSNKCVGKNPMGCLHYTQVVWRDSTRLGCAKVRCNSGGSFVICNYNPPGNYIGQWPYQKLAASI</sequence>
<evidence type="ECO:0000313" key="8">
    <source>
        <dbReference type="Proteomes" id="UP000030645"/>
    </source>
</evidence>
<accession>W9QGV7</accession>
<evidence type="ECO:0000256" key="1">
    <source>
        <dbReference type="ARBA" id="ARBA00009923"/>
    </source>
</evidence>
<feature type="signal peptide" evidence="5">
    <location>
        <begin position="1"/>
        <end position="25"/>
    </location>
</feature>
<dbReference type="SMART" id="SM00198">
    <property type="entry name" value="SCP"/>
    <property type="match status" value="1"/>
</dbReference>
<gene>
    <name evidence="7" type="ORF">L484_013560</name>
</gene>
<dbReference type="Pfam" id="PF00188">
    <property type="entry name" value="CAP"/>
    <property type="match status" value="1"/>
</dbReference>
<proteinExistence type="inferred from homology"/>
<dbReference type="eggNOG" id="KOG3017">
    <property type="taxonomic scope" value="Eukaryota"/>
</dbReference>
<dbReference type="FunFam" id="3.40.33.10:FF:000006">
    <property type="entry name" value="Putative pathogenesis-related protein 1"/>
    <property type="match status" value="1"/>
</dbReference>
<protein>
    <recommendedName>
        <fullName evidence="6">SCP domain-containing protein</fullName>
    </recommendedName>
</protein>
<dbReference type="EMBL" id="KE343605">
    <property type="protein sequence ID" value="EXB37195.1"/>
    <property type="molecule type" value="Genomic_DNA"/>
</dbReference>
<comment type="similarity">
    <text evidence="1">Belongs to the CRISP family.</text>
</comment>
<dbReference type="PROSITE" id="PS01010">
    <property type="entry name" value="CRISP_2"/>
    <property type="match status" value="1"/>
</dbReference>
<dbReference type="KEGG" id="mnt:21396731"/>
<dbReference type="PRINTS" id="PR00837">
    <property type="entry name" value="V5TPXLIKE"/>
</dbReference>
<dbReference type="GO" id="GO:0098542">
    <property type="term" value="P:defense response to other organism"/>
    <property type="evidence" value="ECO:0007669"/>
    <property type="project" value="UniProtKB-ARBA"/>
</dbReference>
<dbReference type="InterPro" id="IPR001283">
    <property type="entry name" value="CRISP-related"/>
</dbReference>
<feature type="chain" id="PRO_5004927570" description="SCP domain-containing protein" evidence="5">
    <location>
        <begin position="26"/>
        <end position="171"/>
    </location>
</feature>
<keyword evidence="8" id="KW-1185">Reference proteome</keyword>
<dbReference type="Proteomes" id="UP000030645">
    <property type="component" value="Unassembled WGS sequence"/>
</dbReference>
<evidence type="ECO:0000256" key="2">
    <source>
        <dbReference type="ARBA" id="ARBA00022729"/>
    </source>
</evidence>
<organism evidence="7 8">
    <name type="scientific">Morus notabilis</name>
    <dbReference type="NCBI Taxonomy" id="981085"/>
    <lineage>
        <taxon>Eukaryota</taxon>
        <taxon>Viridiplantae</taxon>
        <taxon>Streptophyta</taxon>
        <taxon>Embryophyta</taxon>
        <taxon>Tracheophyta</taxon>
        <taxon>Spermatophyta</taxon>
        <taxon>Magnoliopsida</taxon>
        <taxon>eudicotyledons</taxon>
        <taxon>Gunneridae</taxon>
        <taxon>Pentapetalae</taxon>
        <taxon>rosids</taxon>
        <taxon>fabids</taxon>
        <taxon>Rosales</taxon>
        <taxon>Moraceae</taxon>
        <taxon>Moreae</taxon>
        <taxon>Morus</taxon>
    </lineage>
</organism>
<reference evidence="8" key="1">
    <citation type="submission" date="2013-01" db="EMBL/GenBank/DDBJ databases">
        <title>Draft Genome Sequence of a Mulberry Tree, Morus notabilis C.K. Schneid.</title>
        <authorList>
            <person name="He N."/>
            <person name="Zhao S."/>
        </authorList>
    </citation>
    <scope>NUCLEOTIDE SEQUENCE</scope>
</reference>
<keyword evidence="2 5" id="KW-0732">Signal</keyword>
<dbReference type="Gene3D" id="3.40.33.10">
    <property type="entry name" value="CAP"/>
    <property type="match status" value="1"/>
</dbReference>